<organism evidence="3 4">
    <name type="scientific">Leucobacter iarius</name>
    <dbReference type="NCBI Taxonomy" id="333963"/>
    <lineage>
        <taxon>Bacteria</taxon>
        <taxon>Bacillati</taxon>
        <taxon>Actinomycetota</taxon>
        <taxon>Actinomycetes</taxon>
        <taxon>Micrococcales</taxon>
        <taxon>Microbacteriaceae</taxon>
        <taxon>Leucobacter</taxon>
    </lineage>
</organism>
<dbReference type="EMBL" id="BAAAOB010000003">
    <property type="protein sequence ID" value="GAA1794214.1"/>
    <property type="molecule type" value="Genomic_DNA"/>
</dbReference>
<accession>A0ABN2LMX2</accession>
<proteinExistence type="inferred from homology"/>
<dbReference type="RefSeq" id="WP_344032561.1">
    <property type="nucleotide sequence ID" value="NZ_BAAAOB010000003.1"/>
</dbReference>
<comment type="caution">
    <text evidence="3">The sequence shown here is derived from an EMBL/GenBank/DDBJ whole genome shotgun (WGS) entry which is preliminary data.</text>
</comment>
<evidence type="ECO:0000256" key="2">
    <source>
        <dbReference type="HAMAP-Rule" id="MF_00795"/>
    </source>
</evidence>
<comment type="similarity">
    <text evidence="1 2">Belongs to the CutC family.</text>
</comment>
<dbReference type="PANTHER" id="PTHR12598">
    <property type="entry name" value="COPPER HOMEOSTASIS PROTEIN CUTC"/>
    <property type="match status" value="1"/>
</dbReference>
<dbReference type="Proteomes" id="UP001500851">
    <property type="component" value="Unassembled WGS sequence"/>
</dbReference>
<sequence>MNTAAETPAPGRLAVEIVAQDLDGVRIALAEGADRVELCTALVTGGLTPSAALIESAAGLARDAGREGFVHVLIRSRPGDFVYSPEELELMRRDAAHAIRLGASGAVVGALDRSGAIDLPAVAAFRDAAGAAEVTFHRALDLSSDPVAALADLAELGVARVLTSGGAARVSEGMPVLRALAAAGTGVQIMAGGGATPGDAAALRAVGADALHLSARRTLMGGPTGPGGGDSSYDATDAGIVRAAVAAARA</sequence>
<dbReference type="PANTHER" id="PTHR12598:SF0">
    <property type="entry name" value="COPPER HOMEOSTASIS PROTEIN CUTC HOMOLOG"/>
    <property type="match status" value="1"/>
</dbReference>
<reference evidence="3 4" key="1">
    <citation type="journal article" date="2019" name="Int. J. Syst. Evol. Microbiol.">
        <title>The Global Catalogue of Microorganisms (GCM) 10K type strain sequencing project: providing services to taxonomists for standard genome sequencing and annotation.</title>
        <authorList>
            <consortium name="The Broad Institute Genomics Platform"/>
            <consortium name="The Broad Institute Genome Sequencing Center for Infectious Disease"/>
            <person name="Wu L."/>
            <person name="Ma J."/>
        </authorList>
    </citation>
    <scope>NUCLEOTIDE SEQUENCE [LARGE SCALE GENOMIC DNA]</scope>
    <source>
        <strain evidence="3 4">JCM 14736</strain>
    </source>
</reference>
<dbReference type="HAMAP" id="MF_00795">
    <property type="entry name" value="CutC"/>
    <property type="match status" value="1"/>
</dbReference>
<dbReference type="Gene3D" id="3.20.20.380">
    <property type="entry name" value="Copper homeostasis (CutC) domain"/>
    <property type="match status" value="1"/>
</dbReference>
<dbReference type="InterPro" id="IPR005627">
    <property type="entry name" value="CutC-like"/>
</dbReference>
<evidence type="ECO:0000256" key="1">
    <source>
        <dbReference type="ARBA" id="ARBA00007768"/>
    </source>
</evidence>
<dbReference type="InterPro" id="IPR036822">
    <property type="entry name" value="CutC-like_dom_sf"/>
</dbReference>
<comment type="caution">
    <text evidence="2">Once thought to be involved in copper homeostasis, experiments in E.coli have shown this is not the case.</text>
</comment>
<evidence type="ECO:0000313" key="3">
    <source>
        <dbReference type="EMBL" id="GAA1794214.1"/>
    </source>
</evidence>
<dbReference type="Pfam" id="PF03932">
    <property type="entry name" value="CutC"/>
    <property type="match status" value="1"/>
</dbReference>
<comment type="subcellular location">
    <subcellularLocation>
        <location evidence="2">Cytoplasm</location>
    </subcellularLocation>
</comment>
<protein>
    <recommendedName>
        <fullName evidence="2">PF03932 family protein CutC</fullName>
    </recommendedName>
</protein>
<dbReference type="SUPFAM" id="SSF110395">
    <property type="entry name" value="CutC-like"/>
    <property type="match status" value="1"/>
</dbReference>
<keyword evidence="2" id="KW-0963">Cytoplasm</keyword>
<evidence type="ECO:0000313" key="4">
    <source>
        <dbReference type="Proteomes" id="UP001500851"/>
    </source>
</evidence>
<name>A0ABN2LMX2_9MICO</name>
<gene>
    <name evidence="2" type="primary">cutC</name>
    <name evidence="3" type="ORF">GCM10009768_24160</name>
</gene>
<keyword evidence="4" id="KW-1185">Reference proteome</keyword>